<accession>A0A0K0XY13</accession>
<reference evidence="7 8" key="1">
    <citation type="submission" date="2015-07" db="EMBL/GenBank/DDBJ databases">
        <authorList>
            <person name="Noorani M."/>
        </authorList>
    </citation>
    <scope>NUCLEOTIDE SEQUENCE [LARGE SCALE GENOMIC DNA]</scope>
    <source>
        <strain evidence="7 8">KCTC 42284</strain>
    </source>
</reference>
<evidence type="ECO:0000256" key="1">
    <source>
        <dbReference type="ARBA" id="ARBA00022448"/>
    </source>
</evidence>
<dbReference type="PROSITE" id="PS50893">
    <property type="entry name" value="ABC_TRANSPORTER_2"/>
    <property type="match status" value="1"/>
</dbReference>
<evidence type="ECO:0000256" key="4">
    <source>
        <dbReference type="ARBA" id="ARBA00022840"/>
    </source>
</evidence>
<dbReference type="OrthoDB" id="9800654at2"/>
<organism evidence="7 8">
    <name type="scientific">Wenzhouxiangella marina</name>
    <dbReference type="NCBI Taxonomy" id="1579979"/>
    <lineage>
        <taxon>Bacteria</taxon>
        <taxon>Pseudomonadati</taxon>
        <taxon>Pseudomonadota</taxon>
        <taxon>Gammaproteobacteria</taxon>
        <taxon>Chromatiales</taxon>
        <taxon>Wenzhouxiangellaceae</taxon>
        <taxon>Wenzhouxiangella</taxon>
    </lineage>
</organism>
<dbReference type="STRING" id="1579979.WM2015_2137"/>
<evidence type="ECO:0000313" key="7">
    <source>
        <dbReference type="EMBL" id="AKS42501.1"/>
    </source>
</evidence>
<dbReference type="Gene3D" id="3.40.50.300">
    <property type="entry name" value="P-loop containing nucleotide triphosphate hydrolases"/>
    <property type="match status" value="1"/>
</dbReference>
<dbReference type="EMBL" id="CP012154">
    <property type="protein sequence ID" value="AKS42501.1"/>
    <property type="molecule type" value="Genomic_DNA"/>
</dbReference>
<dbReference type="Pfam" id="PF00005">
    <property type="entry name" value="ABC_tran"/>
    <property type="match status" value="1"/>
</dbReference>
<evidence type="ECO:0000313" key="8">
    <source>
        <dbReference type="Proteomes" id="UP000066624"/>
    </source>
</evidence>
<keyword evidence="4" id="KW-0067">ATP-binding</keyword>
<proteinExistence type="predicted"/>
<dbReference type="PANTHER" id="PTHR43499">
    <property type="entry name" value="ABC TRANSPORTER I FAMILY MEMBER 1"/>
    <property type="match status" value="1"/>
</dbReference>
<keyword evidence="3" id="KW-0201">Cytochrome c-type biogenesis</keyword>
<dbReference type="PATRIC" id="fig|1579979.3.peg.2183"/>
<gene>
    <name evidence="7" type="ORF">WM2015_2137</name>
</gene>
<dbReference type="SUPFAM" id="SSF52540">
    <property type="entry name" value="P-loop containing nucleoside triphosphate hydrolases"/>
    <property type="match status" value="1"/>
</dbReference>
<dbReference type="GO" id="GO:0016887">
    <property type="term" value="F:ATP hydrolysis activity"/>
    <property type="evidence" value="ECO:0007669"/>
    <property type="project" value="InterPro"/>
</dbReference>
<dbReference type="KEGG" id="wma:WM2015_2137"/>
<dbReference type="InterPro" id="IPR003439">
    <property type="entry name" value="ABC_transporter-like_ATP-bd"/>
</dbReference>
<evidence type="ECO:0000256" key="6">
    <source>
        <dbReference type="ARBA" id="ARBA00023136"/>
    </source>
</evidence>
<evidence type="ECO:0000256" key="3">
    <source>
        <dbReference type="ARBA" id="ARBA00022748"/>
    </source>
</evidence>
<dbReference type="GO" id="GO:0017004">
    <property type="term" value="P:cytochrome complex assembly"/>
    <property type="evidence" value="ECO:0007669"/>
    <property type="project" value="UniProtKB-KW"/>
</dbReference>
<dbReference type="Proteomes" id="UP000066624">
    <property type="component" value="Chromosome"/>
</dbReference>
<keyword evidence="2" id="KW-0547">Nucleotide-binding</keyword>
<dbReference type="SMART" id="SM00382">
    <property type="entry name" value="AAA"/>
    <property type="match status" value="1"/>
</dbReference>
<dbReference type="GO" id="GO:0005524">
    <property type="term" value="F:ATP binding"/>
    <property type="evidence" value="ECO:0007669"/>
    <property type="project" value="UniProtKB-KW"/>
</dbReference>
<keyword evidence="6" id="KW-0472">Membrane</keyword>
<evidence type="ECO:0000256" key="2">
    <source>
        <dbReference type="ARBA" id="ARBA00022741"/>
    </source>
</evidence>
<protein>
    <submittedName>
        <fullName evidence="7">Cytochrome C biogenesis protein CcmA</fullName>
    </submittedName>
</protein>
<keyword evidence="5" id="KW-1278">Translocase</keyword>
<dbReference type="RefSeq" id="WP_049726057.1">
    <property type="nucleotide sequence ID" value="NZ_CP012154.1"/>
</dbReference>
<dbReference type="GO" id="GO:0022857">
    <property type="term" value="F:transmembrane transporter activity"/>
    <property type="evidence" value="ECO:0007669"/>
    <property type="project" value="InterPro"/>
</dbReference>
<keyword evidence="1" id="KW-0813">Transport</keyword>
<dbReference type="InterPro" id="IPR027417">
    <property type="entry name" value="P-loop_NTPase"/>
</dbReference>
<name>A0A0K0XY13_9GAMM</name>
<dbReference type="InterPro" id="IPR005895">
    <property type="entry name" value="ABC_transptr_haem_export_CcmA"/>
</dbReference>
<dbReference type="PANTHER" id="PTHR43499:SF1">
    <property type="entry name" value="ABC TRANSPORTER I FAMILY MEMBER 1"/>
    <property type="match status" value="1"/>
</dbReference>
<keyword evidence="8" id="KW-1185">Reference proteome</keyword>
<dbReference type="AlphaFoldDB" id="A0A0K0XY13"/>
<dbReference type="InterPro" id="IPR003593">
    <property type="entry name" value="AAA+_ATPase"/>
</dbReference>
<sequence>MPSEPSDHAACLLEADGLRFERHGEAIFQDVGLRMRAGGLLLILGPNGSGKTTLLRCLAGVIRPVRGTLHSDARRAFLGHRTGLKADLSCRENLEFIRRFHGPTGLDPNRALARVGLAGFGLRLARTLSAGQGRRLGLASLLVAHRPIWLLDEPYASLDDAGGQLVDELIAAHLEDGGSVALSTHQRMPALHAQARTLRLDTPRGDGS</sequence>
<dbReference type="NCBIfam" id="TIGR01189">
    <property type="entry name" value="ccmA"/>
    <property type="match status" value="1"/>
</dbReference>
<evidence type="ECO:0000256" key="5">
    <source>
        <dbReference type="ARBA" id="ARBA00022967"/>
    </source>
</evidence>